<reference evidence="1 2" key="1">
    <citation type="submission" date="2008-07" db="EMBL/GenBank/DDBJ databases">
        <authorList>
            <person name="El-Sayed N."/>
            <person name="Caler E."/>
            <person name="Inman J."/>
            <person name="Amedeo P."/>
            <person name="Hass B."/>
            <person name="Wortman J."/>
        </authorList>
    </citation>
    <scope>NUCLEOTIDE SEQUENCE [LARGE SCALE GENOMIC DNA]</scope>
    <source>
        <strain evidence="2">ATCC 50983 / TXsc</strain>
    </source>
</reference>
<evidence type="ECO:0000313" key="1">
    <source>
        <dbReference type="EMBL" id="EER20734.1"/>
    </source>
</evidence>
<protein>
    <submittedName>
        <fullName evidence="1">Uncharacterized protein</fullName>
    </submittedName>
</protein>
<dbReference type="RefSeq" id="XP_002788938.1">
    <property type="nucleotide sequence ID" value="XM_002788892.1"/>
</dbReference>
<proteinExistence type="predicted"/>
<keyword evidence="2" id="KW-1185">Reference proteome</keyword>
<name>C5K459_PERM5</name>
<dbReference type="AlphaFoldDB" id="C5K459"/>
<dbReference type="Proteomes" id="UP000007800">
    <property type="component" value="Unassembled WGS sequence"/>
</dbReference>
<sequence length="66" mass="7165">MVRVKLTKTIPGDKFGFVNQAPLLGAAVMGGPTCLEVNGVKLDLKEMREALKTDSVDMEVYVPIET</sequence>
<accession>C5K459</accession>
<evidence type="ECO:0000313" key="2">
    <source>
        <dbReference type="Proteomes" id="UP000007800"/>
    </source>
</evidence>
<dbReference type="InParanoid" id="C5K459"/>
<dbReference type="GeneID" id="9051302"/>
<dbReference type="EMBL" id="GG670411">
    <property type="protein sequence ID" value="EER20734.1"/>
    <property type="molecule type" value="Genomic_DNA"/>
</dbReference>
<organism evidence="2">
    <name type="scientific">Perkinsus marinus (strain ATCC 50983 / TXsc)</name>
    <dbReference type="NCBI Taxonomy" id="423536"/>
    <lineage>
        <taxon>Eukaryota</taxon>
        <taxon>Sar</taxon>
        <taxon>Alveolata</taxon>
        <taxon>Perkinsozoa</taxon>
        <taxon>Perkinsea</taxon>
        <taxon>Perkinsida</taxon>
        <taxon>Perkinsidae</taxon>
        <taxon>Perkinsus</taxon>
    </lineage>
</organism>
<gene>
    <name evidence="1" type="ORF">Pmar_PMAR013600</name>
</gene>